<dbReference type="GO" id="GO:0004252">
    <property type="term" value="F:serine-type endopeptidase activity"/>
    <property type="evidence" value="ECO:0007669"/>
    <property type="project" value="UniProtKB-UniRule"/>
</dbReference>
<dbReference type="FunFam" id="2.40.10.10:FF:000084">
    <property type="entry name" value="Serine protease easter"/>
    <property type="match status" value="1"/>
</dbReference>
<keyword evidence="2 9" id="KW-0732">Signal</keyword>
<evidence type="ECO:0000256" key="5">
    <source>
        <dbReference type="ARBA" id="ARBA00023157"/>
    </source>
</evidence>
<dbReference type="InterPro" id="IPR001254">
    <property type="entry name" value="Trypsin_dom"/>
</dbReference>
<comment type="domain">
    <text evidence="9">The clip domain consists of 35-55 residues which are 'knitted' together usually by 3 conserved disulfide bonds forming a clip-like compact structure.</text>
</comment>
<reference evidence="12" key="1">
    <citation type="submission" date="2022-03" db="EMBL/GenBank/DDBJ databases">
        <authorList>
            <person name="Tunstrom K."/>
        </authorList>
    </citation>
    <scope>NUCLEOTIDE SEQUENCE</scope>
</reference>
<evidence type="ECO:0000256" key="8">
    <source>
        <dbReference type="RuleBase" id="RU363034"/>
    </source>
</evidence>
<dbReference type="PANTHER" id="PTHR24256">
    <property type="entry name" value="TRYPTASE-RELATED"/>
    <property type="match status" value="1"/>
</dbReference>
<dbReference type="InterPro" id="IPR009003">
    <property type="entry name" value="Peptidase_S1_PA"/>
</dbReference>
<dbReference type="InterPro" id="IPR043504">
    <property type="entry name" value="Peptidase_S1_PA_chymotrypsin"/>
</dbReference>
<evidence type="ECO:0000256" key="2">
    <source>
        <dbReference type="ARBA" id="ARBA00022729"/>
    </source>
</evidence>
<dbReference type="Proteomes" id="UP001153954">
    <property type="component" value="Unassembled WGS sequence"/>
</dbReference>
<sequence>MDILCKNVFVIFLFAILSAAYANDSCKNNASCVVLEDCRALYPLTQQNNNIRVLKELHCGFDSVDRPKICCPPSFTRISADYNPVDLLPDFKICGIQNNDRIFGGTQTDIDEHPWMALLQYKIYKRSVFLCAGVLISSKYVMTAAHCVTGEQDPNNWKLTKVRFGEWNVTSKIDCYLDDCSPPVLDVPVEEIIPHADYNTTDRNRLNDIALIRLAHAVEFSDFVKPICLPITQELRSNSFEGYNMEVAGWGQTESRHNSDVKMKVRVPIVKNNKCQDIYRKEGRILTEKQICAGGLEGQDSCRGDSGGPLMGQVSTMENWMVTGIVSYGPSPCGTVNFPSIYTRVTAYIDWILSNIRP</sequence>
<keyword evidence="1 8" id="KW-0645">Protease</keyword>
<evidence type="ECO:0000256" key="1">
    <source>
        <dbReference type="ARBA" id="ARBA00022670"/>
    </source>
</evidence>
<dbReference type="InterPro" id="IPR018114">
    <property type="entry name" value="TRYPSIN_HIS"/>
</dbReference>
<dbReference type="CDD" id="cd00190">
    <property type="entry name" value="Tryp_SPc"/>
    <property type="match status" value="1"/>
</dbReference>
<dbReference type="InterPro" id="IPR038565">
    <property type="entry name" value="CLIP_sf"/>
</dbReference>
<evidence type="ECO:0000256" key="7">
    <source>
        <dbReference type="ARBA" id="ARBA00024195"/>
    </source>
</evidence>
<evidence type="ECO:0000256" key="9">
    <source>
        <dbReference type="RuleBase" id="RU366078"/>
    </source>
</evidence>
<dbReference type="GO" id="GO:0005576">
    <property type="term" value="C:extracellular region"/>
    <property type="evidence" value="ECO:0007669"/>
    <property type="project" value="UniProtKB-SubCell"/>
</dbReference>
<evidence type="ECO:0000256" key="6">
    <source>
        <dbReference type="ARBA" id="ARBA00023180"/>
    </source>
</evidence>
<gene>
    <name evidence="12" type="ORF">EEDITHA_LOCUS9997</name>
</gene>
<dbReference type="PROSITE" id="PS51888">
    <property type="entry name" value="CLIP"/>
    <property type="match status" value="1"/>
</dbReference>
<dbReference type="Gene3D" id="2.40.10.10">
    <property type="entry name" value="Trypsin-like serine proteases"/>
    <property type="match status" value="2"/>
</dbReference>
<evidence type="ECO:0000259" key="11">
    <source>
        <dbReference type="PROSITE" id="PS51888"/>
    </source>
</evidence>
<evidence type="ECO:0000256" key="3">
    <source>
        <dbReference type="ARBA" id="ARBA00022801"/>
    </source>
</evidence>
<evidence type="ECO:0000313" key="13">
    <source>
        <dbReference type="Proteomes" id="UP001153954"/>
    </source>
</evidence>
<keyword evidence="13" id="KW-1185">Reference proteome</keyword>
<evidence type="ECO:0000256" key="4">
    <source>
        <dbReference type="ARBA" id="ARBA00022825"/>
    </source>
</evidence>
<dbReference type="PRINTS" id="PR00722">
    <property type="entry name" value="CHYMOTRYPSIN"/>
</dbReference>
<dbReference type="EMBL" id="CAKOGL010000014">
    <property type="protein sequence ID" value="CAH2094433.1"/>
    <property type="molecule type" value="Genomic_DNA"/>
</dbReference>
<proteinExistence type="inferred from homology"/>
<feature type="domain" description="Clip" evidence="11">
    <location>
        <begin position="25"/>
        <end position="71"/>
    </location>
</feature>
<dbReference type="Gene3D" id="3.30.1640.30">
    <property type="match status" value="1"/>
</dbReference>
<dbReference type="InterPro" id="IPR001314">
    <property type="entry name" value="Peptidase_S1A"/>
</dbReference>
<keyword evidence="3 8" id="KW-0378">Hydrolase</keyword>
<dbReference type="InterPro" id="IPR033116">
    <property type="entry name" value="TRYPSIN_SER"/>
</dbReference>
<accession>A0AAU9U5J5</accession>
<dbReference type="InterPro" id="IPR022700">
    <property type="entry name" value="CLIP"/>
</dbReference>
<comment type="subcellular location">
    <subcellularLocation>
        <location evidence="9">Secreted</location>
    </subcellularLocation>
</comment>
<dbReference type="EC" id="3.4.21.-" evidence="8"/>
<dbReference type="Pfam" id="PF00089">
    <property type="entry name" value="Trypsin"/>
    <property type="match status" value="1"/>
</dbReference>
<feature type="domain" description="Peptidase S1" evidence="10">
    <location>
        <begin position="102"/>
        <end position="357"/>
    </location>
</feature>
<name>A0AAU9U5J5_EUPED</name>
<evidence type="ECO:0000259" key="10">
    <source>
        <dbReference type="PROSITE" id="PS50240"/>
    </source>
</evidence>
<dbReference type="SMART" id="SM00020">
    <property type="entry name" value="Tryp_SPc"/>
    <property type="match status" value="1"/>
</dbReference>
<dbReference type="GO" id="GO:0006508">
    <property type="term" value="P:proteolysis"/>
    <property type="evidence" value="ECO:0007669"/>
    <property type="project" value="UniProtKB-KW"/>
</dbReference>
<feature type="signal peptide" evidence="9">
    <location>
        <begin position="1"/>
        <end position="22"/>
    </location>
</feature>
<dbReference type="PROSITE" id="PS00134">
    <property type="entry name" value="TRYPSIN_HIS"/>
    <property type="match status" value="1"/>
</dbReference>
<organism evidence="12 13">
    <name type="scientific">Euphydryas editha</name>
    <name type="common">Edith's checkerspot</name>
    <dbReference type="NCBI Taxonomy" id="104508"/>
    <lineage>
        <taxon>Eukaryota</taxon>
        <taxon>Metazoa</taxon>
        <taxon>Ecdysozoa</taxon>
        <taxon>Arthropoda</taxon>
        <taxon>Hexapoda</taxon>
        <taxon>Insecta</taxon>
        <taxon>Pterygota</taxon>
        <taxon>Neoptera</taxon>
        <taxon>Endopterygota</taxon>
        <taxon>Lepidoptera</taxon>
        <taxon>Glossata</taxon>
        <taxon>Ditrysia</taxon>
        <taxon>Papilionoidea</taxon>
        <taxon>Nymphalidae</taxon>
        <taxon>Nymphalinae</taxon>
        <taxon>Euphydryas</taxon>
    </lineage>
</organism>
<dbReference type="Pfam" id="PF12032">
    <property type="entry name" value="CLIP"/>
    <property type="match status" value="1"/>
</dbReference>
<evidence type="ECO:0000313" key="12">
    <source>
        <dbReference type="EMBL" id="CAH2094433.1"/>
    </source>
</evidence>
<keyword evidence="6" id="KW-0325">Glycoprotein</keyword>
<comment type="caution">
    <text evidence="12">The sequence shown here is derived from an EMBL/GenBank/DDBJ whole genome shotgun (WGS) entry which is preliminary data.</text>
</comment>
<dbReference type="SUPFAM" id="SSF50494">
    <property type="entry name" value="Trypsin-like serine proteases"/>
    <property type="match status" value="1"/>
</dbReference>
<keyword evidence="9" id="KW-0964">Secreted</keyword>
<dbReference type="PROSITE" id="PS00135">
    <property type="entry name" value="TRYPSIN_SER"/>
    <property type="match status" value="1"/>
</dbReference>
<dbReference type="InterPro" id="IPR051487">
    <property type="entry name" value="Ser/Thr_Proteases_Immune/Dev"/>
</dbReference>
<keyword evidence="5" id="KW-1015">Disulfide bond</keyword>
<dbReference type="PROSITE" id="PS50240">
    <property type="entry name" value="TRYPSIN_DOM"/>
    <property type="match status" value="1"/>
</dbReference>
<dbReference type="FunFam" id="2.40.10.10:FF:000028">
    <property type="entry name" value="Serine protease easter"/>
    <property type="match status" value="1"/>
</dbReference>
<dbReference type="AlphaFoldDB" id="A0AAU9U5J5"/>
<feature type="chain" id="PRO_5043087901" description="CLIP domain-containing serine protease" evidence="9">
    <location>
        <begin position="23"/>
        <end position="358"/>
    </location>
</feature>
<protein>
    <recommendedName>
        <fullName evidence="9">CLIP domain-containing serine protease</fullName>
        <ecNumber evidence="8">3.4.21.-</ecNumber>
    </recommendedName>
</protein>
<comment type="similarity">
    <text evidence="7 9">Belongs to the peptidase S1 family. CLIP subfamily.</text>
</comment>
<keyword evidence="4 8" id="KW-0720">Serine protease</keyword>